<gene>
    <name evidence="2" type="ORF">F0919_02460</name>
</gene>
<dbReference type="RefSeq" id="WP_150031127.1">
    <property type="nucleotide sequence ID" value="NZ_VWSH01000001.1"/>
</dbReference>
<dbReference type="EMBL" id="VWSH01000001">
    <property type="protein sequence ID" value="KAA5536550.1"/>
    <property type="molecule type" value="Genomic_DNA"/>
</dbReference>
<evidence type="ECO:0000256" key="1">
    <source>
        <dbReference type="SAM" id="SignalP"/>
    </source>
</evidence>
<protein>
    <recommendedName>
        <fullName evidence="4">DUF3078 domain-containing protein</fullName>
    </recommendedName>
</protein>
<organism evidence="2 3">
    <name type="scientific">Taibaiella lutea</name>
    <dbReference type="NCBI Taxonomy" id="2608001"/>
    <lineage>
        <taxon>Bacteria</taxon>
        <taxon>Pseudomonadati</taxon>
        <taxon>Bacteroidota</taxon>
        <taxon>Chitinophagia</taxon>
        <taxon>Chitinophagales</taxon>
        <taxon>Chitinophagaceae</taxon>
        <taxon>Taibaiella</taxon>
    </lineage>
</organism>
<feature type="signal peptide" evidence="1">
    <location>
        <begin position="1"/>
        <end position="19"/>
    </location>
</feature>
<evidence type="ECO:0000313" key="3">
    <source>
        <dbReference type="Proteomes" id="UP000323632"/>
    </source>
</evidence>
<evidence type="ECO:0000313" key="2">
    <source>
        <dbReference type="EMBL" id="KAA5536550.1"/>
    </source>
</evidence>
<reference evidence="2 3" key="1">
    <citation type="submission" date="2019-09" db="EMBL/GenBank/DDBJ databases">
        <title>Genome sequence and assembly of Taibaiella sp.</title>
        <authorList>
            <person name="Chhetri G."/>
        </authorList>
    </citation>
    <scope>NUCLEOTIDE SEQUENCE [LARGE SCALE GENOMIC DNA]</scope>
    <source>
        <strain evidence="2 3">KVB11</strain>
    </source>
</reference>
<feature type="chain" id="PRO_5024356676" description="DUF3078 domain-containing protein" evidence="1">
    <location>
        <begin position="20"/>
        <end position="287"/>
    </location>
</feature>
<keyword evidence="3" id="KW-1185">Reference proteome</keyword>
<proteinExistence type="predicted"/>
<sequence>MFKYSLLITFLLIPFLSPAQQGIWDGSKEQLTKVKEEGSKKVNKVKQWKSHAEKWGLDSNFNYGLSLSGRLNTNGWSGGLQYIIQQKHSNRTVWQLYFSEIRQEKEIKQQGTDASYSYLGKTGAYIFGKVNNAYTLQLGYGKEQMLFPSLMDGNLSVSLRYIAGPTLAMMKPYYLKLIYVDYNPDPVAHIQSEKYSTGNDAHFLEQGNILGKERWSKGLTEIKYIPGLFGEVYFAIEPDRPKAFIKTIMIGANAAFYASKIEIIADRKAYPYQASFFVGLSFGKRWK</sequence>
<dbReference type="Proteomes" id="UP000323632">
    <property type="component" value="Unassembled WGS sequence"/>
</dbReference>
<comment type="caution">
    <text evidence="2">The sequence shown here is derived from an EMBL/GenBank/DDBJ whole genome shotgun (WGS) entry which is preliminary data.</text>
</comment>
<name>A0A5M6CQ91_9BACT</name>
<dbReference type="AlphaFoldDB" id="A0A5M6CQ91"/>
<evidence type="ECO:0008006" key="4">
    <source>
        <dbReference type="Google" id="ProtNLM"/>
    </source>
</evidence>
<keyword evidence="1" id="KW-0732">Signal</keyword>
<accession>A0A5M6CQ91</accession>